<dbReference type="Gene3D" id="3.40.50.2300">
    <property type="match status" value="2"/>
</dbReference>
<evidence type="ECO:0000256" key="1">
    <source>
        <dbReference type="ARBA" id="ARBA00022729"/>
    </source>
</evidence>
<feature type="signal peptide" evidence="9">
    <location>
        <begin position="1"/>
        <end position="27"/>
    </location>
</feature>
<protein>
    <recommendedName>
        <fullName evidence="12">LppC lipoprotein</fullName>
    </recommendedName>
</protein>
<proteinExistence type="predicted"/>
<dbReference type="Gene3D" id="1.25.40.10">
    <property type="entry name" value="Tetratricopeptide repeat domain"/>
    <property type="match status" value="1"/>
</dbReference>
<dbReference type="GO" id="GO:0009252">
    <property type="term" value="P:peptidoglycan biosynthetic process"/>
    <property type="evidence" value="ECO:0007669"/>
    <property type="project" value="UniProtKB-KW"/>
</dbReference>
<sequence length="594" mass="63645">MRRLRPLFCALLIATALSGCDSTPTRASTSPEQEMAERLYAEGDFPMAAQAFLDAAKRSRAQRDLLTLRAAEAWREDGQIEQARPLVANVGERRLDADGLLRLNLLRAELAIADRNPQRALDVLGQPIEAVPEAQRDRVYFLRAQAYAGLDRPFEAARERAALEAWLPEGERAENAQAITSLLGQMRPAELQRASAALRRGEPLYDHAARQLRSLGLAMPSGSGVAIVSPDQRARRVALLLPRSGPLAAAGEAVRDGFMSAYYADAGERPEVVLYDAGDSVEQNLQAFREASADGAERIVGPLSREAVGALFEMGTLQVPVLALNRGTVTPPPGSQSFALSPEDEGVAAAERLLALGYRRILVANGGDEHARRVLAALLPTFARGGGSVVTEIQLPEGSPDYSAEIQRAIATAGTRTPEIQPETPDRSGAVLVDVDAIYLALRFEQARLLVPQLRSAGIFDRPLLASSQIRGADAGARPERDFDGIEFTELPWLLGASGPGLPAQDDTRRLGTAQGASARLFAFGLDAYRVLAALPALARMPGSAIEGASGSLSLDEFGQIQRRPGWGRFQGGRAQRIPGEETGLLLDGSAGHR</sequence>
<keyword evidence="4" id="KW-0472">Membrane</keyword>
<keyword evidence="2" id="KW-0133">Cell shape</keyword>
<dbReference type="GO" id="GO:0031241">
    <property type="term" value="C:periplasmic side of cell outer membrane"/>
    <property type="evidence" value="ECO:0007669"/>
    <property type="project" value="TreeGrafter"/>
</dbReference>
<keyword evidence="5" id="KW-0564">Palmitate</keyword>
<dbReference type="OrthoDB" id="6708821at2"/>
<dbReference type="PANTHER" id="PTHR38038">
    <property type="entry name" value="PENICILLIN-BINDING PROTEIN ACTIVATOR LPOA"/>
    <property type="match status" value="1"/>
</dbReference>
<keyword evidence="6" id="KW-0998">Cell outer membrane</keyword>
<gene>
    <name evidence="10" type="ORF">SAMN04488509_10455</name>
</gene>
<keyword evidence="7" id="KW-0449">Lipoprotein</keyword>
<evidence type="ECO:0008006" key="12">
    <source>
        <dbReference type="Google" id="ProtNLM"/>
    </source>
</evidence>
<keyword evidence="1 9" id="KW-0732">Signal</keyword>
<dbReference type="InterPro" id="IPR011990">
    <property type="entry name" value="TPR-like_helical_dom_sf"/>
</dbReference>
<dbReference type="SUPFAM" id="SSF53822">
    <property type="entry name" value="Periplasmic binding protein-like I"/>
    <property type="match status" value="1"/>
</dbReference>
<evidence type="ECO:0000256" key="9">
    <source>
        <dbReference type="SAM" id="SignalP"/>
    </source>
</evidence>
<evidence type="ECO:0000313" key="11">
    <source>
        <dbReference type="Proteomes" id="UP000199603"/>
    </source>
</evidence>
<dbReference type="CDD" id="cd06339">
    <property type="entry name" value="PBP1_YraM_LppC_lipoprotein-like"/>
    <property type="match status" value="1"/>
</dbReference>
<keyword evidence="3" id="KW-0573">Peptidoglycan synthesis</keyword>
<dbReference type="AlphaFoldDB" id="A0A1G6W0H1"/>
<evidence type="ECO:0000256" key="5">
    <source>
        <dbReference type="ARBA" id="ARBA00023139"/>
    </source>
</evidence>
<name>A0A1G6W0H1_9GAMM</name>
<dbReference type="Proteomes" id="UP000199603">
    <property type="component" value="Unassembled WGS sequence"/>
</dbReference>
<dbReference type="PANTHER" id="PTHR38038:SF1">
    <property type="entry name" value="PENICILLIN-BINDING PROTEIN ACTIVATOR LPOA"/>
    <property type="match status" value="1"/>
</dbReference>
<dbReference type="InterPro" id="IPR028082">
    <property type="entry name" value="Peripla_BP_I"/>
</dbReference>
<dbReference type="STRING" id="265719.SAMN04488509_10455"/>
<keyword evidence="11" id="KW-1185">Reference proteome</keyword>
<accession>A0A1G6W0H1</accession>
<dbReference type="InterPro" id="IPR007443">
    <property type="entry name" value="LpoA"/>
</dbReference>
<evidence type="ECO:0000256" key="4">
    <source>
        <dbReference type="ARBA" id="ARBA00023136"/>
    </source>
</evidence>
<feature type="region of interest" description="Disordered" evidence="8">
    <location>
        <begin position="564"/>
        <end position="594"/>
    </location>
</feature>
<evidence type="ECO:0000256" key="6">
    <source>
        <dbReference type="ARBA" id="ARBA00023237"/>
    </source>
</evidence>
<evidence type="ECO:0000256" key="3">
    <source>
        <dbReference type="ARBA" id="ARBA00022984"/>
    </source>
</evidence>
<organism evidence="10 11">
    <name type="scientific">Aquimonas voraii</name>
    <dbReference type="NCBI Taxonomy" id="265719"/>
    <lineage>
        <taxon>Bacteria</taxon>
        <taxon>Pseudomonadati</taxon>
        <taxon>Pseudomonadota</taxon>
        <taxon>Gammaproteobacteria</taxon>
        <taxon>Lysobacterales</taxon>
        <taxon>Lysobacteraceae</taxon>
        <taxon>Aquimonas</taxon>
    </lineage>
</organism>
<dbReference type="Pfam" id="PF04348">
    <property type="entry name" value="LppC"/>
    <property type="match status" value="2"/>
</dbReference>
<evidence type="ECO:0000256" key="7">
    <source>
        <dbReference type="ARBA" id="ARBA00023288"/>
    </source>
</evidence>
<evidence type="ECO:0000256" key="8">
    <source>
        <dbReference type="SAM" id="MobiDB-lite"/>
    </source>
</evidence>
<dbReference type="GO" id="GO:0008360">
    <property type="term" value="P:regulation of cell shape"/>
    <property type="evidence" value="ECO:0007669"/>
    <property type="project" value="UniProtKB-KW"/>
</dbReference>
<dbReference type="GO" id="GO:0030234">
    <property type="term" value="F:enzyme regulator activity"/>
    <property type="evidence" value="ECO:0007669"/>
    <property type="project" value="TreeGrafter"/>
</dbReference>
<dbReference type="EMBL" id="FNAG01000004">
    <property type="protein sequence ID" value="SDD59264.1"/>
    <property type="molecule type" value="Genomic_DNA"/>
</dbReference>
<evidence type="ECO:0000313" key="10">
    <source>
        <dbReference type="EMBL" id="SDD59264.1"/>
    </source>
</evidence>
<dbReference type="PROSITE" id="PS51257">
    <property type="entry name" value="PROKAR_LIPOPROTEIN"/>
    <property type="match status" value="1"/>
</dbReference>
<feature type="chain" id="PRO_5011540139" description="LppC lipoprotein" evidence="9">
    <location>
        <begin position="28"/>
        <end position="594"/>
    </location>
</feature>
<dbReference type="RefSeq" id="WP_091241652.1">
    <property type="nucleotide sequence ID" value="NZ_FNAG01000004.1"/>
</dbReference>
<evidence type="ECO:0000256" key="2">
    <source>
        <dbReference type="ARBA" id="ARBA00022960"/>
    </source>
</evidence>
<reference evidence="10 11" key="1">
    <citation type="submission" date="2016-10" db="EMBL/GenBank/DDBJ databases">
        <authorList>
            <person name="de Groot N.N."/>
        </authorList>
    </citation>
    <scope>NUCLEOTIDE SEQUENCE [LARGE SCALE GENOMIC DNA]</scope>
    <source>
        <strain evidence="10 11">DSM 16957</strain>
    </source>
</reference>